<organism evidence="2 3">
    <name type="scientific">Helicobacter typhlonius</name>
    <dbReference type="NCBI Taxonomy" id="76936"/>
    <lineage>
        <taxon>Bacteria</taxon>
        <taxon>Pseudomonadati</taxon>
        <taxon>Campylobacterota</taxon>
        <taxon>Epsilonproteobacteria</taxon>
        <taxon>Campylobacterales</taxon>
        <taxon>Helicobacteraceae</taxon>
        <taxon>Helicobacter</taxon>
    </lineage>
</organism>
<evidence type="ECO:0000313" key="2">
    <source>
        <dbReference type="EMBL" id="TLD79486.1"/>
    </source>
</evidence>
<feature type="transmembrane region" description="Helical" evidence="1">
    <location>
        <begin position="368"/>
        <end position="387"/>
    </location>
</feature>
<feature type="transmembrane region" description="Helical" evidence="1">
    <location>
        <begin position="315"/>
        <end position="336"/>
    </location>
</feature>
<feature type="transmembrane region" description="Helical" evidence="1">
    <location>
        <begin position="581"/>
        <end position="602"/>
    </location>
</feature>
<keyword evidence="1" id="KW-1133">Transmembrane helix</keyword>
<feature type="transmembrane region" description="Helical" evidence="1">
    <location>
        <begin position="399"/>
        <end position="418"/>
    </location>
</feature>
<keyword evidence="1" id="KW-0472">Membrane</keyword>
<name>A0A4U8S1N8_9HELI</name>
<evidence type="ECO:0000313" key="3">
    <source>
        <dbReference type="Proteomes" id="UP000029925"/>
    </source>
</evidence>
<dbReference type="STRING" id="76936.BN2458_PEG0515"/>
<dbReference type="OrthoDB" id="5317690at2"/>
<gene>
    <name evidence="2" type="ORF">LS75_000670</name>
</gene>
<proteinExistence type="predicted"/>
<dbReference type="AlphaFoldDB" id="A0A4U8S1N8"/>
<accession>A0A4U8S1N8</accession>
<dbReference type="EMBL" id="JRPF02000001">
    <property type="protein sequence ID" value="TLD79486.1"/>
    <property type="molecule type" value="Genomic_DNA"/>
</dbReference>
<keyword evidence="1" id="KW-0812">Transmembrane</keyword>
<feature type="transmembrane region" description="Helical" evidence="1">
    <location>
        <begin position="650"/>
        <end position="667"/>
    </location>
</feature>
<feature type="transmembrane region" description="Helical" evidence="1">
    <location>
        <begin position="293"/>
        <end position="309"/>
    </location>
</feature>
<keyword evidence="3" id="KW-1185">Reference proteome</keyword>
<feature type="transmembrane region" description="Helical" evidence="1">
    <location>
        <begin position="155"/>
        <end position="176"/>
    </location>
</feature>
<protein>
    <submittedName>
        <fullName evidence="2">Uncharacterized protein</fullName>
    </submittedName>
</protein>
<feature type="transmembrane region" description="Helical" evidence="1">
    <location>
        <begin position="265"/>
        <end position="286"/>
    </location>
</feature>
<feature type="transmembrane region" description="Helical" evidence="1">
    <location>
        <begin position="614"/>
        <end position="638"/>
    </location>
</feature>
<reference evidence="2 3" key="1">
    <citation type="journal article" date="2014" name="Genome Announc.">
        <title>Draft genome sequences of eight enterohepatic helicobacter species isolated from both laboratory and wild rodents.</title>
        <authorList>
            <person name="Sheh A."/>
            <person name="Shen Z."/>
            <person name="Fox J.G."/>
        </authorList>
    </citation>
    <scope>NUCLEOTIDE SEQUENCE [LARGE SCALE GENOMIC DNA]</scope>
    <source>
        <strain evidence="2 3">MIT 98-6810</strain>
    </source>
</reference>
<comment type="caution">
    <text evidence="2">The sequence shown here is derived from an EMBL/GenBank/DDBJ whole genome shotgun (WGS) entry which is preliminary data.</text>
</comment>
<feature type="transmembrane region" description="Helical" evidence="1">
    <location>
        <begin position="203"/>
        <end position="222"/>
    </location>
</feature>
<sequence>MQGMLKSFQRLSRGVKIALMLWVALFVIICISFGVLKVMSKDRIYTATMIVHSNVVLECKERCLADKECENACIKDSKQSAYTYSVKLKFDNPIFRAHTQFATISLLDMQWSKDIGLVGDVRQSWNYIDIDTNKELQIGKNIGTLSYVTHFESYLLYHSLSILIYVLICGFVYVYARDSMKLNTTYPKKTLLHTLTLNKKDKIFLGISGLLIALLFAFQFWLGFPGFHIIGDTYSSILLTKDNGHPVFISYVLEFLYALFGKHLYYLYLFNLVPFYAGLFFLVWGFYLRFKSVFAISLLFPLLVGNIYFQNFIQYHSFALPMLLFCGYSMVFFIILVPLQKRYISIGLWCSVGIVFFCAILWRHNAIFSVFPVSFVLVYMWLCDRGLDKKVFTWHYVKGVVSAALVCLCIVIFVPKILKTSTAYPANHLFLLQLAAMCVPANDSSCFKEEWYYPHKNWEDIKALYKKYPLNADPFNVSWGYDDERPIPYGKIDGLHQQWIKAICKYPHYFVAHELRFIQAMWIQQPQWIFNATALEQKAQHPYHLQVVSGFSQNERSIVFSPIQREIYDFLYTHRIVFNHLWGVLLNASVMLLAGFLLVKYIRCKEIDKIAQTSVKLLILSFSIGFAGFFSAFFIAAFTPVAESRYMSPILPLGIMAVVSFVAFMLSNSKKYE</sequence>
<dbReference type="Proteomes" id="UP000029925">
    <property type="component" value="Unassembled WGS sequence"/>
</dbReference>
<feature type="transmembrane region" description="Helical" evidence="1">
    <location>
        <begin position="21"/>
        <end position="39"/>
    </location>
</feature>
<evidence type="ECO:0000256" key="1">
    <source>
        <dbReference type="SAM" id="Phobius"/>
    </source>
</evidence>
<feature type="transmembrane region" description="Helical" evidence="1">
    <location>
        <begin position="343"/>
        <end position="362"/>
    </location>
</feature>